<name>A0A9N9JGM6_9GLOM</name>
<organism evidence="1 2">
    <name type="scientific">Dentiscutata erythropus</name>
    <dbReference type="NCBI Taxonomy" id="1348616"/>
    <lineage>
        <taxon>Eukaryota</taxon>
        <taxon>Fungi</taxon>
        <taxon>Fungi incertae sedis</taxon>
        <taxon>Mucoromycota</taxon>
        <taxon>Glomeromycotina</taxon>
        <taxon>Glomeromycetes</taxon>
        <taxon>Diversisporales</taxon>
        <taxon>Gigasporaceae</taxon>
        <taxon>Dentiscutata</taxon>
    </lineage>
</organism>
<feature type="non-terminal residue" evidence="1">
    <location>
        <position position="67"/>
    </location>
</feature>
<dbReference type="Proteomes" id="UP000789405">
    <property type="component" value="Unassembled WGS sequence"/>
</dbReference>
<reference evidence="1" key="1">
    <citation type="submission" date="2021-06" db="EMBL/GenBank/DDBJ databases">
        <authorList>
            <person name="Kallberg Y."/>
            <person name="Tangrot J."/>
            <person name="Rosling A."/>
        </authorList>
    </citation>
    <scope>NUCLEOTIDE SEQUENCE</scope>
    <source>
        <strain evidence="1">MA453B</strain>
    </source>
</reference>
<dbReference type="AlphaFoldDB" id="A0A9N9JGM6"/>
<comment type="caution">
    <text evidence="1">The sequence shown here is derived from an EMBL/GenBank/DDBJ whole genome shotgun (WGS) entry which is preliminary data.</text>
</comment>
<evidence type="ECO:0000313" key="1">
    <source>
        <dbReference type="EMBL" id="CAG8781454.1"/>
    </source>
</evidence>
<proteinExistence type="predicted"/>
<protein>
    <submittedName>
        <fullName evidence="1">27905_t:CDS:1</fullName>
    </submittedName>
</protein>
<keyword evidence="2" id="KW-1185">Reference proteome</keyword>
<sequence>PMTSFAICNASLPATATPTTKHHYFTADINNKIPPSVTTINLLPAIATLMVKFQGNDESSPPTAQTI</sequence>
<accession>A0A9N9JGM6</accession>
<evidence type="ECO:0000313" key="2">
    <source>
        <dbReference type="Proteomes" id="UP000789405"/>
    </source>
</evidence>
<gene>
    <name evidence="1" type="ORF">DERYTH_LOCUS19702</name>
</gene>
<dbReference type="EMBL" id="CAJVPY010021994">
    <property type="protein sequence ID" value="CAG8781454.1"/>
    <property type="molecule type" value="Genomic_DNA"/>
</dbReference>